<comment type="caution">
    <text evidence="3">The sequence shown here is derived from an EMBL/GenBank/DDBJ whole genome shotgun (WGS) entry which is preliminary data.</text>
</comment>
<dbReference type="EMBL" id="JAIPUX010000439">
    <property type="protein sequence ID" value="KAH0628474.1"/>
    <property type="molecule type" value="Genomic_DNA"/>
</dbReference>
<gene>
    <name evidence="3" type="ORF">JD844_009708</name>
</gene>
<reference evidence="3 4" key="1">
    <citation type="journal article" date="2022" name="Gigascience">
        <title>A chromosome-level genome assembly and annotation of the desert horned lizard, Phrynosoma platyrhinos, provides insight into chromosomal rearrangements among reptiles.</title>
        <authorList>
            <person name="Koochekian N."/>
            <person name="Ascanio A."/>
            <person name="Farleigh K."/>
            <person name="Card D.C."/>
            <person name="Schield D.R."/>
            <person name="Castoe T.A."/>
            <person name="Jezkova T."/>
        </authorList>
    </citation>
    <scope>NUCLEOTIDE SEQUENCE [LARGE SCALE GENOMIC DNA]</scope>
    <source>
        <strain evidence="3">NK-2021</strain>
    </source>
</reference>
<keyword evidence="1" id="KW-0221">Differentiation</keyword>
<evidence type="ECO:0000259" key="2">
    <source>
        <dbReference type="PROSITE" id="PS51644"/>
    </source>
</evidence>
<dbReference type="InterPro" id="IPR041966">
    <property type="entry name" value="LOTUS-like"/>
</dbReference>
<feature type="domain" description="HTH OST-type" evidence="2">
    <location>
        <begin position="3"/>
        <end position="76"/>
    </location>
</feature>
<dbReference type="InterPro" id="IPR025605">
    <property type="entry name" value="OST-HTH/LOTUS_dom"/>
</dbReference>
<dbReference type="Pfam" id="PF12872">
    <property type="entry name" value="OST-HTH"/>
    <property type="match status" value="1"/>
</dbReference>
<evidence type="ECO:0000313" key="3">
    <source>
        <dbReference type="EMBL" id="KAH0628474.1"/>
    </source>
</evidence>
<accession>A0ABQ7TG35</accession>
<name>A0ABQ7TG35_PHRPL</name>
<organism evidence="3 4">
    <name type="scientific">Phrynosoma platyrhinos</name>
    <name type="common">Desert horned lizard</name>
    <dbReference type="NCBI Taxonomy" id="52577"/>
    <lineage>
        <taxon>Eukaryota</taxon>
        <taxon>Metazoa</taxon>
        <taxon>Chordata</taxon>
        <taxon>Craniata</taxon>
        <taxon>Vertebrata</taxon>
        <taxon>Euteleostomi</taxon>
        <taxon>Lepidosauria</taxon>
        <taxon>Squamata</taxon>
        <taxon>Bifurcata</taxon>
        <taxon>Unidentata</taxon>
        <taxon>Episquamata</taxon>
        <taxon>Toxicofera</taxon>
        <taxon>Iguania</taxon>
        <taxon>Phrynosomatidae</taxon>
        <taxon>Phrynosomatinae</taxon>
        <taxon>Phrynosoma</taxon>
    </lineage>
</organism>
<sequence length="204" mass="22617">MQEADRVAKILRSILQSHKNGVPFSRLQGEYKIFTGDVIPFKQLGYSSLEEYLKSIPGFVRFEVGKNGEVICCAVVCQETAGIAQLVACQRTSKRKSSRQVNCRMRLKQTAPLASVGEPKGTLRKPGFMNVAEEGRRPPFPMLRSKGGYVAVRPGMSTVPYPLSPEYGMAAPKEVITQGHMTVNRLAFISLKNLLAMLWLILTL</sequence>
<protein>
    <recommendedName>
        <fullName evidence="2">HTH OST-type domain-containing protein</fullName>
    </recommendedName>
</protein>
<keyword evidence="4" id="KW-1185">Reference proteome</keyword>
<dbReference type="Gene3D" id="3.30.420.610">
    <property type="entry name" value="LOTUS domain-like"/>
    <property type="match status" value="1"/>
</dbReference>
<evidence type="ECO:0000256" key="1">
    <source>
        <dbReference type="ARBA" id="ARBA00022782"/>
    </source>
</evidence>
<evidence type="ECO:0000313" key="4">
    <source>
        <dbReference type="Proteomes" id="UP000826234"/>
    </source>
</evidence>
<proteinExistence type="predicted"/>
<dbReference type="Proteomes" id="UP000826234">
    <property type="component" value="Unassembled WGS sequence"/>
</dbReference>
<dbReference type="PROSITE" id="PS51644">
    <property type="entry name" value="HTH_OST"/>
    <property type="match status" value="1"/>
</dbReference>